<dbReference type="GO" id="GO:0005737">
    <property type="term" value="C:cytoplasm"/>
    <property type="evidence" value="ECO:0007669"/>
    <property type="project" value="TreeGrafter"/>
</dbReference>
<dbReference type="SMART" id="SM00822">
    <property type="entry name" value="PKS_KR"/>
    <property type="match status" value="1"/>
</dbReference>
<proteinExistence type="predicted"/>
<feature type="domain" description="Ketoreductase" evidence="2">
    <location>
        <begin position="3"/>
        <end position="178"/>
    </location>
</feature>
<reference evidence="3 4" key="1">
    <citation type="submission" date="2019-10" db="EMBL/GenBank/DDBJ databases">
        <title>Nocardia macrotermitis sp. nov. and Nocardia aurantia sp. nov., isolated from the gut of fungus growing-termite Macrotermes natalensis.</title>
        <authorList>
            <person name="Benndorf R."/>
            <person name="Schwitalla J."/>
            <person name="Martin K."/>
            <person name="De Beer W."/>
            <person name="Kaster A.-K."/>
            <person name="Vollmers J."/>
            <person name="Poulsen M."/>
            <person name="Beemelmanns C."/>
        </authorList>
    </citation>
    <scope>NUCLEOTIDE SEQUENCE [LARGE SCALE GENOMIC DNA]</scope>
    <source>
        <strain evidence="3 4">RB20</strain>
    </source>
</reference>
<feature type="region of interest" description="Disordered" evidence="1">
    <location>
        <begin position="250"/>
        <end position="274"/>
    </location>
</feature>
<dbReference type="InterPro" id="IPR057326">
    <property type="entry name" value="KR_dom"/>
</dbReference>
<accession>A0A7K0D7Y1</accession>
<dbReference type="SUPFAM" id="SSF51735">
    <property type="entry name" value="NAD(P)-binding Rossmann-fold domains"/>
    <property type="match status" value="1"/>
</dbReference>
<evidence type="ECO:0000313" key="3">
    <source>
        <dbReference type="EMBL" id="MQY21651.1"/>
    </source>
</evidence>
<sequence length="342" mass="37682">MTGRHLVVGASGLLGSHVVRALVERGERVRAMVRRTSSLCALAGLDVECVFGDIEDPESVRDAMRGCEVVYYCVVDARPWLRDPAPLFRTNVAGLRTVLDVALAAELRRFVFTSSVATLPIGPGLIDESAGPRNWTKRGGAYVKSRVQAEDLVLDYARERGLPAVAMCVANTYGPDDYLPTPHGGFVAAAARGKLPMYVRGAGAEVVDIRDAATALVLAGERGTVGERYIVSAGFRNTRELHDLAASFAGLPRRHPRPGTTDRRDRRNRRSRRRFRTCSVLRRTAAHRLHNDVVRVANPPILGSGHPRKRRRCPRQIDVQYHGRSTGRITADRRPTVRQIDG</sequence>
<dbReference type="RefSeq" id="WP_319945305.1">
    <property type="nucleotide sequence ID" value="NZ_WEGK01000010.1"/>
</dbReference>
<dbReference type="InterPro" id="IPR001509">
    <property type="entry name" value="Epimerase_deHydtase"/>
</dbReference>
<name>A0A7K0D7Y1_9NOCA</name>
<organism evidence="3 4">
    <name type="scientific">Nocardia macrotermitis</name>
    <dbReference type="NCBI Taxonomy" id="2585198"/>
    <lineage>
        <taxon>Bacteria</taxon>
        <taxon>Bacillati</taxon>
        <taxon>Actinomycetota</taxon>
        <taxon>Actinomycetes</taxon>
        <taxon>Mycobacteriales</taxon>
        <taxon>Nocardiaceae</taxon>
        <taxon>Nocardia</taxon>
    </lineage>
</organism>
<protein>
    <recommendedName>
        <fullName evidence="2">Ketoreductase domain-containing protein</fullName>
    </recommendedName>
</protein>
<comment type="caution">
    <text evidence="3">The sequence shown here is derived from an EMBL/GenBank/DDBJ whole genome shotgun (WGS) entry which is preliminary data.</text>
</comment>
<keyword evidence="4" id="KW-1185">Reference proteome</keyword>
<evidence type="ECO:0000256" key="1">
    <source>
        <dbReference type="SAM" id="MobiDB-lite"/>
    </source>
</evidence>
<dbReference type="InterPro" id="IPR036291">
    <property type="entry name" value="NAD(P)-bd_dom_sf"/>
</dbReference>
<dbReference type="EMBL" id="WEGK01000010">
    <property type="protein sequence ID" value="MQY21651.1"/>
    <property type="molecule type" value="Genomic_DNA"/>
</dbReference>
<dbReference type="PANTHER" id="PTHR48079:SF6">
    <property type="entry name" value="NAD(P)-BINDING DOMAIN-CONTAINING PROTEIN-RELATED"/>
    <property type="match status" value="1"/>
</dbReference>
<dbReference type="Proteomes" id="UP000438448">
    <property type="component" value="Unassembled WGS sequence"/>
</dbReference>
<dbReference type="Pfam" id="PF01370">
    <property type="entry name" value="Epimerase"/>
    <property type="match status" value="1"/>
</dbReference>
<evidence type="ECO:0000259" key="2">
    <source>
        <dbReference type="SMART" id="SM00822"/>
    </source>
</evidence>
<gene>
    <name evidence="3" type="ORF">NRB20_47640</name>
</gene>
<dbReference type="AlphaFoldDB" id="A0A7K0D7Y1"/>
<dbReference type="PANTHER" id="PTHR48079">
    <property type="entry name" value="PROTEIN YEEZ"/>
    <property type="match status" value="1"/>
</dbReference>
<dbReference type="Gene3D" id="3.40.50.720">
    <property type="entry name" value="NAD(P)-binding Rossmann-like Domain"/>
    <property type="match status" value="1"/>
</dbReference>
<dbReference type="GO" id="GO:0004029">
    <property type="term" value="F:aldehyde dehydrogenase (NAD+) activity"/>
    <property type="evidence" value="ECO:0007669"/>
    <property type="project" value="TreeGrafter"/>
</dbReference>
<dbReference type="InterPro" id="IPR051783">
    <property type="entry name" value="NAD(P)-dependent_oxidoreduct"/>
</dbReference>
<evidence type="ECO:0000313" key="4">
    <source>
        <dbReference type="Proteomes" id="UP000438448"/>
    </source>
</evidence>